<name>A0ABR7F565_9FIRM</name>
<accession>A0ABR7F565</accession>
<protein>
    <submittedName>
        <fullName evidence="1">Uncharacterized protein</fullName>
    </submittedName>
</protein>
<comment type="caution">
    <text evidence="1">The sequence shown here is derived from an EMBL/GenBank/DDBJ whole genome shotgun (WGS) entry which is preliminary data.</text>
</comment>
<dbReference type="Proteomes" id="UP000597877">
    <property type="component" value="Unassembled WGS sequence"/>
</dbReference>
<dbReference type="EMBL" id="JACOOZ010000010">
    <property type="protein sequence ID" value="MBC5668732.1"/>
    <property type="molecule type" value="Genomic_DNA"/>
</dbReference>
<proteinExistence type="predicted"/>
<keyword evidence="2" id="KW-1185">Reference proteome</keyword>
<organism evidence="1 2">
    <name type="scientific">Eubacterium segne</name>
    <dbReference type="NCBI Taxonomy" id="2763045"/>
    <lineage>
        <taxon>Bacteria</taxon>
        <taxon>Bacillati</taxon>
        <taxon>Bacillota</taxon>
        <taxon>Clostridia</taxon>
        <taxon>Eubacteriales</taxon>
        <taxon>Eubacteriaceae</taxon>
        <taxon>Eubacterium</taxon>
    </lineage>
</organism>
<evidence type="ECO:0000313" key="2">
    <source>
        <dbReference type="Proteomes" id="UP000597877"/>
    </source>
</evidence>
<evidence type="ECO:0000313" key="1">
    <source>
        <dbReference type="EMBL" id="MBC5668732.1"/>
    </source>
</evidence>
<reference evidence="1 2" key="1">
    <citation type="submission" date="2020-08" db="EMBL/GenBank/DDBJ databases">
        <title>Genome public.</title>
        <authorList>
            <person name="Liu C."/>
            <person name="Sun Q."/>
        </authorList>
    </citation>
    <scope>NUCLEOTIDE SEQUENCE [LARGE SCALE GENOMIC DNA]</scope>
    <source>
        <strain evidence="1 2">BX4</strain>
    </source>
</reference>
<sequence>MEQKFSSDLEIPKYLKRKENDISKANKKSKHRHQYEECLIRYKWNWEENKIHTSLNSYCIICGKINDKMKNSIVVDYMQKIDTPVGKRYIQISEDVLYQTYRGKLPVFFVEDIYKDKFVNLHNTNSVKRDEENIEVKNV</sequence>
<dbReference type="RefSeq" id="WP_021951753.1">
    <property type="nucleotide sequence ID" value="NZ_JACOOZ010000010.1"/>
</dbReference>
<gene>
    <name evidence="1" type="ORF">H8S00_12205</name>
</gene>